<dbReference type="EMBL" id="MAGO01000016">
    <property type="protein sequence ID" value="OCC14239.1"/>
    <property type="molecule type" value="Genomic_DNA"/>
</dbReference>
<gene>
    <name evidence="2" type="ORF">DBT_2381</name>
</gene>
<evidence type="ECO:0000313" key="3">
    <source>
        <dbReference type="Proteomes" id="UP000093080"/>
    </source>
</evidence>
<reference evidence="2 3" key="1">
    <citation type="submission" date="2016-06" db="EMBL/GenBank/DDBJ databases">
        <title>Respiratory ammonification of nitrate coupled to the oxidation of elemental sulfur in deep-sea autotrophic thermophilic bacteria.</title>
        <authorList>
            <person name="Slobodkina G.B."/>
            <person name="Mardanov A.V."/>
            <person name="Ravin N.V."/>
            <person name="Frolova A.A."/>
            <person name="Viryasiv M.B."/>
            <person name="Chernyh N.A."/>
            <person name="Bonch-Osmolovskaya E.A."/>
            <person name="Slobodkin A.I."/>
        </authorList>
    </citation>
    <scope>NUCLEOTIDE SEQUENCE [LARGE SCALE GENOMIC DNA]</scope>
    <source>
        <strain evidence="2 3">S69</strain>
    </source>
</reference>
<feature type="coiled-coil region" evidence="1">
    <location>
        <begin position="28"/>
        <end position="55"/>
    </location>
</feature>
<sequence>MGLVGKEMFALDGCKLPSNASKEWSGTRADIEKKCKKLEHAIQAMIEKHRELDQKETDHELISREKKYIETLKKQVKKIRDWMDNNDDKPGRGGGIRKSNIPRLCTSNALERDFF</sequence>
<comment type="caution">
    <text evidence="2">The sequence shown here is derived from an EMBL/GenBank/DDBJ whole genome shotgun (WGS) entry which is preliminary data.</text>
</comment>
<name>A0A1B9F2S4_9BACT</name>
<keyword evidence="1" id="KW-0175">Coiled coil</keyword>
<dbReference type="AlphaFoldDB" id="A0A1B9F2S4"/>
<dbReference type="Proteomes" id="UP000093080">
    <property type="component" value="Unassembled WGS sequence"/>
</dbReference>
<evidence type="ECO:0000313" key="2">
    <source>
        <dbReference type="EMBL" id="OCC14239.1"/>
    </source>
</evidence>
<organism evidence="2 3">
    <name type="scientific">Dissulfuribacter thermophilus</name>
    <dbReference type="NCBI Taxonomy" id="1156395"/>
    <lineage>
        <taxon>Bacteria</taxon>
        <taxon>Pseudomonadati</taxon>
        <taxon>Thermodesulfobacteriota</taxon>
        <taxon>Dissulfuribacteria</taxon>
        <taxon>Dissulfuribacterales</taxon>
        <taxon>Dissulfuribacteraceae</taxon>
        <taxon>Dissulfuribacter</taxon>
    </lineage>
</organism>
<evidence type="ECO:0000256" key="1">
    <source>
        <dbReference type="SAM" id="Coils"/>
    </source>
</evidence>
<keyword evidence="3" id="KW-1185">Reference proteome</keyword>
<protein>
    <submittedName>
        <fullName evidence="2">Mobile element protein</fullName>
    </submittedName>
</protein>
<proteinExistence type="predicted"/>
<dbReference type="STRING" id="1156395.DBT_2381"/>
<accession>A0A1B9F2S4</accession>